<keyword evidence="3" id="KW-1185">Reference proteome</keyword>
<name>A0ABW5CI78_9HYPH</name>
<dbReference type="RefSeq" id="WP_209735794.1">
    <property type="nucleotide sequence ID" value="NZ_CP072611.1"/>
</dbReference>
<dbReference type="EMBL" id="JBHUIJ010000002">
    <property type="protein sequence ID" value="MFD2236247.1"/>
    <property type="molecule type" value="Genomic_DNA"/>
</dbReference>
<reference evidence="3" key="1">
    <citation type="journal article" date="2019" name="Int. J. Syst. Evol. Microbiol.">
        <title>The Global Catalogue of Microorganisms (GCM) 10K type strain sequencing project: providing services to taxonomists for standard genome sequencing and annotation.</title>
        <authorList>
            <consortium name="The Broad Institute Genomics Platform"/>
            <consortium name="The Broad Institute Genome Sequencing Center for Infectious Disease"/>
            <person name="Wu L."/>
            <person name="Ma J."/>
        </authorList>
    </citation>
    <scope>NUCLEOTIDE SEQUENCE [LARGE SCALE GENOMIC DNA]</scope>
    <source>
        <strain evidence="3">ZS-35-S2</strain>
    </source>
</reference>
<proteinExistence type="predicted"/>
<dbReference type="Proteomes" id="UP001597371">
    <property type="component" value="Unassembled WGS sequence"/>
</dbReference>
<dbReference type="InterPro" id="IPR002654">
    <property type="entry name" value="Glyco_trans_25"/>
</dbReference>
<protein>
    <submittedName>
        <fullName evidence="2">Glycosyltransferase family 25 protein</fullName>
    </submittedName>
</protein>
<dbReference type="Pfam" id="PF01755">
    <property type="entry name" value="Glyco_transf_25"/>
    <property type="match status" value="1"/>
</dbReference>
<feature type="domain" description="Glycosyl transferase family 25" evidence="1">
    <location>
        <begin position="6"/>
        <end position="173"/>
    </location>
</feature>
<evidence type="ECO:0000313" key="3">
    <source>
        <dbReference type="Proteomes" id="UP001597371"/>
    </source>
</evidence>
<sequence length="269" mass="29483">MIPCRFINLDRAGERRLAMERQGRRLGLGLERVRAVEAAEITPARAAALGRSWERPLSLPELACFLSHHALWERIVEEGRPALILEDDAVLSPRILDALAAAEALEGVDLLNFEDFGKRRFVARHGARPLGPGLSRIRLYRDKAGSAAYLLWPSGARKLLLRAEKGAAPADAFIHGAGLEAWLCEPALAAQTHVLAQRGIGAQAASSVQARRERLAVAPANARFLARRVGTQLRLALHHAARLTRADYRRVALDEGVRPDAGEPPISRR</sequence>
<evidence type="ECO:0000259" key="1">
    <source>
        <dbReference type="Pfam" id="PF01755"/>
    </source>
</evidence>
<comment type="caution">
    <text evidence="2">The sequence shown here is derived from an EMBL/GenBank/DDBJ whole genome shotgun (WGS) entry which is preliminary data.</text>
</comment>
<evidence type="ECO:0000313" key="2">
    <source>
        <dbReference type="EMBL" id="MFD2236247.1"/>
    </source>
</evidence>
<accession>A0ABW5CI78</accession>
<gene>
    <name evidence="2" type="ORF">ACFSKQ_02075</name>
</gene>
<organism evidence="2 3">
    <name type="scientific">Aureimonas populi</name>
    <dbReference type="NCBI Taxonomy" id="1701758"/>
    <lineage>
        <taxon>Bacteria</taxon>
        <taxon>Pseudomonadati</taxon>
        <taxon>Pseudomonadota</taxon>
        <taxon>Alphaproteobacteria</taxon>
        <taxon>Hyphomicrobiales</taxon>
        <taxon>Aurantimonadaceae</taxon>
        <taxon>Aureimonas</taxon>
    </lineage>
</organism>
<dbReference type="CDD" id="cd06532">
    <property type="entry name" value="Glyco_transf_25"/>
    <property type="match status" value="1"/>
</dbReference>